<keyword evidence="4" id="KW-0653">Protein transport</keyword>
<dbReference type="GO" id="GO:0015031">
    <property type="term" value="P:protein transport"/>
    <property type="evidence" value="ECO:0007669"/>
    <property type="project" value="UniProtKB-KW"/>
</dbReference>
<accession>A0AAN2BJC2</accession>
<dbReference type="InterPro" id="IPR004564">
    <property type="entry name" value="OM_lipoprot_carrier_LolA-like"/>
</dbReference>
<evidence type="ECO:0000256" key="2">
    <source>
        <dbReference type="ARBA" id="ARBA00022448"/>
    </source>
</evidence>
<dbReference type="Gene3D" id="2.50.20.10">
    <property type="entry name" value="Lipoprotein localisation LolA/LolB/LppX"/>
    <property type="match status" value="1"/>
</dbReference>
<dbReference type="CDD" id="cd16325">
    <property type="entry name" value="LolA"/>
    <property type="match status" value="1"/>
</dbReference>
<proteinExistence type="predicted"/>
<evidence type="ECO:0000256" key="3">
    <source>
        <dbReference type="ARBA" id="ARBA00022729"/>
    </source>
</evidence>
<organism evidence="5 6">
    <name type="scientific">Marinagarivorans cellulosilyticus</name>
    <dbReference type="NCBI Taxonomy" id="2721545"/>
    <lineage>
        <taxon>Bacteria</taxon>
        <taxon>Pseudomonadati</taxon>
        <taxon>Pseudomonadota</taxon>
        <taxon>Gammaproteobacteria</taxon>
        <taxon>Cellvibrionales</taxon>
        <taxon>Cellvibrionaceae</taxon>
        <taxon>Marinagarivorans</taxon>
    </lineage>
</organism>
<evidence type="ECO:0008006" key="7">
    <source>
        <dbReference type="Google" id="ProtNLM"/>
    </source>
</evidence>
<sequence length="239" mass="26735">MIKRKISTGCLIFYTLVLCLGLCGKSFADASKHSNTDAAVQSIIESLKQRVLVTGDFQQEKTLSGLAYTLKSSGHFIFWQKQGLYLKAEKPFFNAFTITQDQLITWQADGRGDIAAEHQGIVQREINKTLFAILSADIALIESRFEARWLINKETWQLILTPKLAVMLESLQQVVIDGSNAAAKAELQMVQLTAGNGDHTRIEFLNQSVASRGVPVKEVLKAEQCRWFSLDDNFCDFAQ</sequence>
<dbReference type="Proteomes" id="UP001320119">
    <property type="component" value="Chromosome"/>
</dbReference>
<name>A0AAN2BJC2_9GAMM</name>
<evidence type="ECO:0000256" key="1">
    <source>
        <dbReference type="ARBA" id="ARBA00011245"/>
    </source>
</evidence>
<evidence type="ECO:0000313" key="5">
    <source>
        <dbReference type="EMBL" id="BCD96828.1"/>
    </source>
</evidence>
<dbReference type="EMBL" id="AP023086">
    <property type="protein sequence ID" value="BCD96828.1"/>
    <property type="molecule type" value="Genomic_DNA"/>
</dbReference>
<evidence type="ECO:0000313" key="6">
    <source>
        <dbReference type="Proteomes" id="UP001320119"/>
    </source>
</evidence>
<dbReference type="KEGG" id="marq:MARGE09_P1028"/>
<dbReference type="SUPFAM" id="SSF89392">
    <property type="entry name" value="Prokaryotic lipoproteins and lipoprotein localization factors"/>
    <property type="match status" value="1"/>
</dbReference>
<dbReference type="RefSeq" id="WP_236986311.1">
    <property type="nucleotide sequence ID" value="NZ_AP023086.1"/>
</dbReference>
<comment type="subunit">
    <text evidence="1">Monomer.</text>
</comment>
<dbReference type="InterPro" id="IPR029046">
    <property type="entry name" value="LolA/LolB/LppX"/>
</dbReference>
<reference evidence="5 6" key="1">
    <citation type="journal article" date="2022" name="IScience">
        <title>An ultrasensitive nanofiber-based assay for enzymatic hydrolysis and deep-sea microbial degradation of cellulose.</title>
        <authorList>
            <person name="Tsudome M."/>
            <person name="Tachioka M."/>
            <person name="Miyazaki M."/>
            <person name="Uchimura K."/>
            <person name="Tsuda M."/>
            <person name="Takaki Y."/>
            <person name="Deguchi S."/>
        </authorList>
    </citation>
    <scope>NUCLEOTIDE SEQUENCE [LARGE SCALE GENOMIC DNA]</scope>
    <source>
        <strain evidence="5 6">GE09</strain>
    </source>
</reference>
<evidence type="ECO:0000256" key="4">
    <source>
        <dbReference type="ARBA" id="ARBA00022927"/>
    </source>
</evidence>
<dbReference type="AlphaFoldDB" id="A0AAN2BJC2"/>
<keyword evidence="2" id="KW-0813">Transport</keyword>
<keyword evidence="6" id="KW-1185">Reference proteome</keyword>
<protein>
    <recommendedName>
        <fullName evidence="7">Outer membrane lipoprotein carrier protein LolA</fullName>
    </recommendedName>
</protein>
<keyword evidence="3" id="KW-0732">Signal</keyword>
<gene>
    <name evidence="5" type="ORF">MARGE09_P1028</name>
</gene>